<evidence type="ECO:0000313" key="10">
    <source>
        <dbReference type="WBParaSite" id="NBR_0000416101-mRNA-1"/>
    </source>
</evidence>
<dbReference type="PANTHER" id="PTHR48041:SF93">
    <property type="entry name" value="ABC TRANSPORTER ATP-BINDING PROTEIN_PERMEASE WHT-1"/>
    <property type="match status" value="1"/>
</dbReference>
<dbReference type="EMBL" id="UYSL01007270">
    <property type="protein sequence ID" value="VDL67752.1"/>
    <property type="molecule type" value="Genomic_DNA"/>
</dbReference>
<sequence length="98" mass="11003">MFQFPAVPVITMELTIVLRENSNGAYSTTSYFIGKNLAELPQYIALPTLYNVFVYWMAGLVPNVWSFLFATLMSVLLTNVAISIGKLLENLTTTPFLF</sequence>
<proteinExistence type="predicted"/>
<evidence type="ECO:0000256" key="5">
    <source>
        <dbReference type="ARBA" id="ARBA00023136"/>
    </source>
</evidence>
<evidence type="ECO:0000313" key="9">
    <source>
        <dbReference type="Proteomes" id="UP000271162"/>
    </source>
</evidence>
<keyword evidence="3 6" id="KW-0812">Transmembrane</keyword>
<evidence type="ECO:0000259" key="7">
    <source>
        <dbReference type="Pfam" id="PF01061"/>
    </source>
</evidence>
<evidence type="ECO:0000256" key="4">
    <source>
        <dbReference type="ARBA" id="ARBA00022989"/>
    </source>
</evidence>
<feature type="transmembrane region" description="Helical" evidence="6">
    <location>
        <begin position="64"/>
        <end position="82"/>
    </location>
</feature>
<evidence type="ECO:0000313" key="8">
    <source>
        <dbReference type="EMBL" id="VDL67752.1"/>
    </source>
</evidence>
<dbReference type="PANTHER" id="PTHR48041">
    <property type="entry name" value="ABC TRANSPORTER G FAMILY MEMBER 28"/>
    <property type="match status" value="1"/>
</dbReference>
<keyword evidence="4 6" id="KW-1133">Transmembrane helix</keyword>
<dbReference type="AlphaFoldDB" id="A0A0N4XNQ9"/>
<feature type="domain" description="ABC-2 type transporter transmembrane" evidence="7">
    <location>
        <begin position="6"/>
        <end position="94"/>
    </location>
</feature>
<dbReference type="Proteomes" id="UP000271162">
    <property type="component" value="Unassembled WGS sequence"/>
</dbReference>
<reference evidence="8 9" key="2">
    <citation type="submission" date="2018-11" db="EMBL/GenBank/DDBJ databases">
        <authorList>
            <consortium name="Pathogen Informatics"/>
        </authorList>
    </citation>
    <scope>NUCLEOTIDE SEQUENCE [LARGE SCALE GENOMIC DNA]</scope>
</reference>
<keyword evidence="5 6" id="KW-0472">Membrane</keyword>
<dbReference type="STRING" id="27835.A0A0N4XNQ9"/>
<gene>
    <name evidence="8" type="ORF">NBR_LOCUS4163</name>
</gene>
<evidence type="ECO:0000256" key="3">
    <source>
        <dbReference type="ARBA" id="ARBA00022692"/>
    </source>
</evidence>
<dbReference type="InterPro" id="IPR013525">
    <property type="entry name" value="ABC2_TM"/>
</dbReference>
<dbReference type="GO" id="GO:0005886">
    <property type="term" value="C:plasma membrane"/>
    <property type="evidence" value="ECO:0007669"/>
    <property type="project" value="TreeGrafter"/>
</dbReference>
<keyword evidence="9" id="KW-1185">Reference proteome</keyword>
<evidence type="ECO:0000256" key="2">
    <source>
        <dbReference type="ARBA" id="ARBA00022448"/>
    </source>
</evidence>
<keyword evidence="2" id="KW-0813">Transport</keyword>
<evidence type="ECO:0000256" key="6">
    <source>
        <dbReference type="SAM" id="Phobius"/>
    </source>
</evidence>
<evidence type="ECO:0000256" key="1">
    <source>
        <dbReference type="ARBA" id="ARBA00004141"/>
    </source>
</evidence>
<dbReference type="GO" id="GO:0140359">
    <property type="term" value="F:ABC-type transporter activity"/>
    <property type="evidence" value="ECO:0007669"/>
    <property type="project" value="InterPro"/>
</dbReference>
<dbReference type="Pfam" id="PF01061">
    <property type="entry name" value="ABC2_membrane"/>
    <property type="match status" value="1"/>
</dbReference>
<reference evidence="10" key="1">
    <citation type="submission" date="2017-02" db="UniProtKB">
        <authorList>
            <consortium name="WormBaseParasite"/>
        </authorList>
    </citation>
    <scope>IDENTIFICATION</scope>
</reference>
<name>A0A0N4XNQ9_NIPBR</name>
<dbReference type="InterPro" id="IPR050352">
    <property type="entry name" value="ABCG_transporters"/>
</dbReference>
<organism evidence="10">
    <name type="scientific">Nippostrongylus brasiliensis</name>
    <name type="common">Rat hookworm</name>
    <dbReference type="NCBI Taxonomy" id="27835"/>
    <lineage>
        <taxon>Eukaryota</taxon>
        <taxon>Metazoa</taxon>
        <taxon>Ecdysozoa</taxon>
        <taxon>Nematoda</taxon>
        <taxon>Chromadorea</taxon>
        <taxon>Rhabditida</taxon>
        <taxon>Rhabditina</taxon>
        <taxon>Rhabditomorpha</taxon>
        <taxon>Strongyloidea</taxon>
        <taxon>Heligmosomidae</taxon>
        <taxon>Nippostrongylus</taxon>
    </lineage>
</organism>
<accession>A0A0N4XNQ9</accession>
<dbReference type="WBParaSite" id="NBR_0000416101-mRNA-1">
    <property type="protein sequence ID" value="NBR_0000416101-mRNA-1"/>
    <property type="gene ID" value="NBR_0000416101"/>
</dbReference>
<protein>
    <submittedName>
        <fullName evidence="10">ABC2_membrane domain-containing protein</fullName>
    </submittedName>
</protein>
<comment type="subcellular location">
    <subcellularLocation>
        <location evidence="1">Membrane</location>
        <topology evidence="1">Multi-pass membrane protein</topology>
    </subcellularLocation>
</comment>